<dbReference type="OrthoDB" id="6500128at2759"/>
<evidence type="ECO:0000256" key="7">
    <source>
        <dbReference type="ARBA" id="ARBA00023180"/>
    </source>
</evidence>
<keyword evidence="11" id="KW-1185">Reference proteome</keyword>
<keyword evidence="7" id="KW-0325">Glycoprotein</keyword>
<evidence type="ECO:0000256" key="4">
    <source>
        <dbReference type="ARBA" id="ARBA00022737"/>
    </source>
</evidence>
<evidence type="ECO:0000256" key="5">
    <source>
        <dbReference type="ARBA" id="ARBA00022989"/>
    </source>
</evidence>
<gene>
    <name evidence="10" type="ORF">GIB67_009596</name>
</gene>
<evidence type="ECO:0000256" key="6">
    <source>
        <dbReference type="ARBA" id="ARBA00023136"/>
    </source>
</evidence>
<evidence type="ECO:0000256" key="8">
    <source>
        <dbReference type="SAM" id="Phobius"/>
    </source>
</evidence>
<feature type="domain" description="ABC transmembrane type-1" evidence="9">
    <location>
        <begin position="88"/>
        <end position="207"/>
    </location>
</feature>
<accession>A0A7J7M3Y7</accession>
<reference evidence="10 11" key="1">
    <citation type="journal article" date="2020" name="IScience">
        <title>Genome Sequencing of the Endangered Kingdonia uniflora (Circaeasteraceae, Ranunculales) Reveals Potential Mechanisms of Evolutionary Specialization.</title>
        <authorList>
            <person name="Sun Y."/>
            <person name="Deng T."/>
            <person name="Zhang A."/>
            <person name="Moore M.J."/>
            <person name="Landis J.B."/>
            <person name="Lin N."/>
            <person name="Zhang H."/>
            <person name="Zhang X."/>
            <person name="Huang J."/>
            <person name="Zhang X."/>
            <person name="Sun H."/>
            <person name="Wang H."/>
        </authorList>
    </citation>
    <scope>NUCLEOTIDE SEQUENCE [LARGE SCALE GENOMIC DNA]</scope>
    <source>
        <strain evidence="10">TB1705</strain>
        <tissue evidence="10">Leaf</tissue>
    </source>
</reference>
<organism evidence="10 11">
    <name type="scientific">Kingdonia uniflora</name>
    <dbReference type="NCBI Taxonomy" id="39325"/>
    <lineage>
        <taxon>Eukaryota</taxon>
        <taxon>Viridiplantae</taxon>
        <taxon>Streptophyta</taxon>
        <taxon>Embryophyta</taxon>
        <taxon>Tracheophyta</taxon>
        <taxon>Spermatophyta</taxon>
        <taxon>Magnoliopsida</taxon>
        <taxon>Ranunculales</taxon>
        <taxon>Circaeasteraceae</taxon>
        <taxon>Kingdonia</taxon>
    </lineage>
</organism>
<feature type="transmembrane region" description="Helical" evidence="8">
    <location>
        <begin position="80"/>
        <end position="105"/>
    </location>
</feature>
<sequence length="207" mass="22336">MDAVSTKSRKKGSSLFSIFMHADTTDMILMTLGFLGSLGDGFGIPLLMLLTSKIMNTVGGGSTSDPHTLSHNINKNVINIIYFATGSLVACFLGLVYGRILMLLVGKTRHEYDKAGNIVEQAISSIRTVYSFVGESKTMNEFSVVLQRCLKYGLKQGLVKGVAIGGYGITFAIWALPAWYGSRLVMYHDGKEGTVFAVGTLMNIGGM</sequence>
<dbReference type="Gene3D" id="1.20.1560.10">
    <property type="entry name" value="ABC transporter type 1, transmembrane domain"/>
    <property type="match status" value="2"/>
</dbReference>
<keyword evidence="4" id="KW-0677">Repeat</keyword>
<dbReference type="InterPro" id="IPR036640">
    <property type="entry name" value="ABC1_TM_sf"/>
</dbReference>
<evidence type="ECO:0000313" key="10">
    <source>
        <dbReference type="EMBL" id="KAF6149575.1"/>
    </source>
</evidence>
<comment type="caution">
    <text evidence="10">The sequence shown here is derived from an EMBL/GenBank/DDBJ whole genome shotgun (WGS) entry which is preliminary data.</text>
</comment>
<evidence type="ECO:0000256" key="2">
    <source>
        <dbReference type="ARBA" id="ARBA00022448"/>
    </source>
</evidence>
<feature type="transmembrane region" description="Helical" evidence="8">
    <location>
        <begin position="27"/>
        <end position="50"/>
    </location>
</feature>
<dbReference type="Pfam" id="PF00664">
    <property type="entry name" value="ABC_membrane"/>
    <property type="match status" value="1"/>
</dbReference>
<dbReference type="GO" id="GO:0140359">
    <property type="term" value="F:ABC-type transporter activity"/>
    <property type="evidence" value="ECO:0007669"/>
    <property type="project" value="InterPro"/>
</dbReference>
<dbReference type="GO" id="GO:0005524">
    <property type="term" value="F:ATP binding"/>
    <property type="evidence" value="ECO:0007669"/>
    <property type="project" value="InterPro"/>
</dbReference>
<comment type="similarity">
    <text evidence="1">Belongs to the ABC transporter superfamily. ABCB family. Multidrug resistance exporter (TC 3.A.1.201) subfamily.</text>
</comment>
<dbReference type="GO" id="GO:0016020">
    <property type="term" value="C:membrane"/>
    <property type="evidence" value="ECO:0007669"/>
    <property type="project" value="InterPro"/>
</dbReference>
<name>A0A7J7M3Y7_9MAGN</name>
<keyword evidence="6 8" id="KW-0472">Membrane</keyword>
<dbReference type="InterPro" id="IPR011527">
    <property type="entry name" value="ABC1_TM_dom"/>
</dbReference>
<keyword evidence="3 8" id="KW-0812">Transmembrane</keyword>
<keyword evidence="2" id="KW-0813">Transport</keyword>
<dbReference type="Proteomes" id="UP000541444">
    <property type="component" value="Unassembled WGS sequence"/>
</dbReference>
<dbReference type="PANTHER" id="PTHR45136:SF2">
    <property type="entry name" value="ABC TRANSPORTER DOMAIN-CONTAINING PROTEIN"/>
    <property type="match status" value="1"/>
</dbReference>
<proteinExistence type="inferred from homology"/>
<dbReference type="PANTHER" id="PTHR45136">
    <property type="entry name" value="ABC TRANSPORTER DOMAIN-CONTAINING PROTEIN"/>
    <property type="match status" value="1"/>
</dbReference>
<feature type="transmembrane region" description="Helical" evidence="8">
    <location>
        <begin position="158"/>
        <end position="180"/>
    </location>
</feature>
<dbReference type="EMBL" id="JACGCM010001792">
    <property type="protein sequence ID" value="KAF6149575.1"/>
    <property type="molecule type" value="Genomic_DNA"/>
</dbReference>
<evidence type="ECO:0000256" key="1">
    <source>
        <dbReference type="ARBA" id="ARBA00007577"/>
    </source>
</evidence>
<protein>
    <recommendedName>
        <fullName evidence="9">ABC transmembrane type-1 domain-containing protein</fullName>
    </recommendedName>
</protein>
<keyword evidence="5 8" id="KW-1133">Transmembrane helix</keyword>
<evidence type="ECO:0000313" key="11">
    <source>
        <dbReference type="Proteomes" id="UP000541444"/>
    </source>
</evidence>
<evidence type="ECO:0000256" key="3">
    <source>
        <dbReference type="ARBA" id="ARBA00022692"/>
    </source>
</evidence>
<dbReference type="SUPFAM" id="SSF90123">
    <property type="entry name" value="ABC transporter transmembrane region"/>
    <property type="match status" value="1"/>
</dbReference>
<dbReference type="PROSITE" id="PS50929">
    <property type="entry name" value="ABC_TM1F"/>
    <property type="match status" value="1"/>
</dbReference>
<evidence type="ECO:0000259" key="9">
    <source>
        <dbReference type="PROSITE" id="PS50929"/>
    </source>
</evidence>
<dbReference type="AlphaFoldDB" id="A0A7J7M3Y7"/>